<keyword evidence="7 9" id="KW-0030">Aminoacyl-tRNA synthetase</keyword>
<feature type="binding site" evidence="9">
    <location>
        <begin position="40"/>
        <end position="46"/>
    </location>
    <ligand>
        <name>ATP</name>
        <dbReference type="ChEBI" id="CHEBI:30616"/>
    </ligand>
</feature>
<dbReference type="EMBL" id="JAUUUU010000001">
    <property type="protein sequence ID" value="MDP1519817.1"/>
    <property type="molecule type" value="Genomic_DNA"/>
</dbReference>
<dbReference type="InterPro" id="IPR020059">
    <property type="entry name" value="Glu/Gln-tRNA-synth_Ib_codon-bd"/>
</dbReference>
<evidence type="ECO:0000256" key="8">
    <source>
        <dbReference type="ARBA" id="ARBA00048270"/>
    </source>
</evidence>
<evidence type="ECO:0000256" key="4">
    <source>
        <dbReference type="ARBA" id="ARBA00022741"/>
    </source>
</evidence>
<dbReference type="NCBIfam" id="NF011291">
    <property type="entry name" value="PRK14703.1"/>
    <property type="match status" value="1"/>
</dbReference>
<dbReference type="Proteomes" id="UP001178354">
    <property type="component" value="Unassembled WGS sequence"/>
</dbReference>
<dbReference type="FunFam" id="1.10.1160.10:FF:000001">
    <property type="entry name" value="Glutamine--tRNA ligase"/>
    <property type="match status" value="1"/>
</dbReference>
<comment type="catalytic activity">
    <reaction evidence="8 9">
        <text>tRNA(Gln) + L-glutamine + ATP = L-glutaminyl-tRNA(Gln) + AMP + diphosphate</text>
        <dbReference type="Rhea" id="RHEA:20121"/>
        <dbReference type="Rhea" id="RHEA-COMP:9662"/>
        <dbReference type="Rhea" id="RHEA-COMP:9681"/>
        <dbReference type="ChEBI" id="CHEBI:30616"/>
        <dbReference type="ChEBI" id="CHEBI:33019"/>
        <dbReference type="ChEBI" id="CHEBI:58359"/>
        <dbReference type="ChEBI" id="CHEBI:78442"/>
        <dbReference type="ChEBI" id="CHEBI:78521"/>
        <dbReference type="ChEBI" id="CHEBI:456215"/>
        <dbReference type="EC" id="6.1.1.18"/>
    </reaction>
</comment>
<dbReference type="GO" id="GO:0006424">
    <property type="term" value="P:glutamyl-tRNA aminoacylation"/>
    <property type="evidence" value="ECO:0007669"/>
    <property type="project" value="UniProtKB-UniRule"/>
</dbReference>
<dbReference type="Pfam" id="PF03950">
    <property type="entry name" value="tRNA-synt_1c_C"/>
    <property type="match status" value="1"/>
</dbReference>
<dbReference type="InterPro" id="IPR014729">
    <property type="entry name" value="Rossmann-like_a/b/a_fold"/>
</dbReference>
<reference evidence="14" key="2">
    <citation type="submission" date="2023-08" db="EMBL/GenBank/DDBJ databases">
        <authorList>
            <person name="Luo J."/>
        </authorList>
    </citation>
    <scope>NUCLEOTIDE SEQUENCE</scope>
    <source>
        <strain evidence="14">DSM 25064</strain>
    </source>
</reference>
<evidence type="ECO:0000256" key="7">
    <source>
        <dbReference type="ARBA" id="ARBA00023146"/>
    </source>
</evidence>
<sequence>MADDSKPLNFIQQIITRDLDEGTVNKVVTRFPPEPNGYLHIGHAKSICLNFGLAAQFGGACNLRFDDTNPEKEEDEYVQAIIEDVRWLGFQWDGEIRYASNYFDQLYAWAQQLIREGKAFVCELNAEQMREYRGTLKEPGKPSPMRDRPAEESLALLEQMKNGEIDEGRMTLRAKIDMASPNINLRDPVLYRIKKRAHHRTGDKWNIYPSYDFAHGQEDAIEGVTHSICTLEFAANRPLYEWFIENLPVPSKPHQYEFGRLNLNYNITSKRKLKQLVDENHVDGWNDPRMPTISGLRRRGVPPAAIRNFCDSLAVAKTDGVVDMAQFEHFIRDDLNDNAARAMCVLKPLKVTLTNVPEGEVEMLSAPCHPNRDDLGERQLPFTREIYIDREDFNEDSSLSRKKFKRLVPGEWVRLRGAYVIQANDFVKDDSGEIVEIIAEIIPGTIGEDPPEGIRPRGVIHWVSATECVDCEVRLYDRLFSDPSPEAGDRNFLDFINPESLQILQGCKGEIGLAEAGVGDHYQFEREGYFCLDSGYSSADKPVFNRTIGLRDTWKS</sequence>
<dbReference type="CDD" id="cd00807">
    <property type="entry name" value="GlnRS_core"/>
    <property type="match status" value="1"/>
</dbReference>
<dbReference type="PANTHER" id="PTHR43097:SF5">
    <property type="entry name" value="GLUTAMATE--TRNA LIGASE"/>
    <property type="match status" value="1"/>
</dbReference>
<feature type="binding site" evidence="9">
    <location>
        <position position="211"/>
    </location>
    <ligand>
        <name>L-glutamine</name>
        <dbReference type="ChEBI" id="CHEBI:58359"/>
    </ligand>
</feature>
<evidence type="ECO:0000256" key="3">
    <source>
        <dbReference type="ARBA" id="ARBA00022598"/>
    </source>
</evidence>
<keyword evidence="6 9" id="KW-0648">Protein biosynthesis</keyword>
<dbReference type="InterPro" id="IPR020058">
    <property type="entry name" value="Glu/Gln-tRNA-synth_Ib_cat-dom"/>
</dbReference>
<keyword evidence="4 9" id="KW-0547">Nucleotide-binding</keyword>
<dbReference type="HAMAP" id="MF_00126">
    <property type="entry name" value="Gln_tRNA_synth"/>
    <property type="match status" value="1"/>
</dbReference>
<name>A0AAW8B1M1_9GAMM</name>
<feature type="domain" description="Glutamyl/glutaminyl-tRNA synthetase class Ib anti-codon binding" evidence="12">
    <location>
        <begin position="339"/>
        <end position="440"/>
    </location>
</feature>
<dbReference type="GO" id="GO:0005524">
    <property type="term" value="F:ATP binding"/>
    <property type="evidence" value="ECO:0007669"/>
    <property type="project" value="UniProtKB-UniRule"/>
</dbReference>
<feature type="binding site" evidence="9">
    <location>
        <position position="66"/>
    </location>
    <ligand>
        <name>L-glutamine</name>
        <dbReference type="ChEBI" id="CHEBI:58359"/>
    </ligand>
</feature>
<dbReference type="SUPFAM" id="SSF50715">
    <property type="entry name" value="Ribosomal protein L25-like"/>
    <property type="match status" value="1"/>
</dbReference>
<feature type="short sequence motif" description="'KMSKS' region" evidence="9">
    <location>
        <begin position="267"/>
        <end position="271"/>
    </location>
</feature>
<dbReference type="FunFam" id="3.40.50.620:FF:000037">
    <property type="entry name" value="Glutamine--tRNA ligase cytoplasmic"/>
    <property type="match status" value="1"/>
</dbReference>
<dbReference type="GO" id="GO:0006425">
    <property type="term" value="P:glutaminyl-tRNA aminoacylation"/>
    <property type="evidence" value="ECO:0007669"/>
    <property type="project" value="UniProtKB-UniRule"/>
</dbReference>
<evidence type="ECO:0000259" key="12">
    <source>
        <dbReference type="Pfam" id="PF03950"/>
    </source>
</evidence>
<evidence type="ECO:0000259" key="13">
    <source>
        <dbReference type="Pfam" id="PF20974"/>
    </source>
</evidence>
<dbReference type="InterPro" id="IPR004514">
    <property type="entry name" value="Gln-tRNA-synth"/>
</dbReference>
<feature type="domain" description="tRNA synthetases class I (E and Q) anti-codon binding" evidence="13">
    <location>
        <begin position="459"/>
        <end position="533"/>
    </location>
</feature>
<feature type="short sequence motif" description="'HIGH' region" evidence="9">
    <location>
        <begin position="33"/>
        <end position="43"/>
    </location>
</feature>
<dbReference type="AlphaFoldDB" id="A0AAW8B1M1"/>
<gene>
    <name evidence="9" type="primary">glnS</name>
    <name evidence="14" type="ORF">Q8A57_02425</name>
</gene>
<dbReference type="NCBIfam" id="TIGR00440">
    <property type="entry name" value="glnS"/>
    <property type="match status" value="1"/>
</dbReference>
<comment type="subcellular location">
    <subcellularLocation>
        <location evidence="9">Cytoplasm</location>
    </subcellularLocation>
</comment>
<dbReference type="RefSeq" id="WP_305169329.1">
    <property type="nucleotide sequence ID" value="NZ_JAUUUU010000001.1"/>
</dbReference>
<dbReference type="InterPro" id="IPR000924">
    <property type="entry name" value="Glu/Gln-tRNA-synth"/>
</dbReference>
<dbReference type="InterPro" id="IPR020061">
    <property type="entry name" value="Glu_tRNA_lig_a-bdl"/>
</dbReference>
<evidence type="ECO:0000256" key="9">
    <source>
        <dbReference type="HAMAP-Rule" id="MF_00126"/>
    </source>
</evidence>
<dbReference type="InterPro" id="IPR011035">
    <property type="entry name" value="Ribosomal_bL25/Gln-tRNA_synth"/>
</dbReference>
<dbReference type="PROSITE" id="PS00178">
    <property type="entry name" value="AA_TRNA_LIGASE_I"/>
    <property type="match status" value="1"/>
</dbReference>
<dbReference type="InterPro" id="IPR020056">
    <property type="entry name" value="Rbsml_bL25/Gln-tRNA_synth_N"/>
</dbReference>
<evidence type="ECO:0000256" key="10">
    <source>
        <dbReference type="RuleBase" id="RU363037"/>
    </source>
</evidence>
<evidence type="ECO:0000256" key="2">
    <source>
        <dbReference type="ARBA" id="ARBA00022490"/>
    </source>
</evidence>
<dbReference type="Gene3D" id="3.90.800.10">
    <property type="entry name" value="Glutamyl-tRNA Synthetase, Domain 3"/>
    <property type="match status" value="1"/>
</dbReference>
<feature type="binding site" evidence="9">
    <location>
        <begin position="34"/>
        <end position="36"/>
    </location>
    <ligand>
        <name>ATP</name>
        <dbReference type="ChEBI" id="CHEBI:30616"/>
    </ligand>
</feature>
<keyword evidence="2 9" id="KW-0963">Cytoplasm</keyword>
<dbReference type="Pfam" id="PF00749">
    <property type="entry name" value="tRNA-synt_1c"/>
    <property type="match status" value="1"/>
</dbReference>
<dbReference type="Gene3D" id="3.40.50.620">
    <property type="entry name" value="HUPs"/>
    <property type="match status" value="1"/>
</dbReference>
<comment type="caution">
    <text evidence="14">The sequence shown here is derived from an EMBL/GenBank/DDBJ whole genome shotgun (WGS) entry which is preliminary data.</text>
</comment>
<evidence type="ECO:0000313" key="14">
    <source>
        <dbReference type="EMBL" id="MDP1519817.1"/>
    </source>
</evidence>
<dbReference type="Gene3D" id="2.40.240.10">
    <property type="entry name" value="Ribosomal Protein L25, Chain P"/>
    <property type="match status" value="2"/>
</dbReference>
<dbReference type="Gene3D" id="1.10.1160.10">
    <property type="entry name" value="Glutamyl-trna Synthetase, Domain 2"/>
    <property type="match status" value="1"/>
</dbReference>
<dbReference type="FunFam" id="3.90.800.10:FF:000001">
    <property type="entry name" value="Glutamine--tRNA ligase"/>
    <property type="match status" value="1"/>
</dbReference>
<feature type="binding site" evidence="9">
    <location>
        <position position="230"/>
    </location>
    <ligand>
        <name>ATP</name>
        <dbReference type="ChEBI" id="CHEBI:30616"/>
    </ligand>
</feature>
<dbReference type="GO" id="GO:0005829">
    <property type="term" value="C:cytosol"/>
    <property type="evidence" value="ECO:0007669"/>
    <property type="project" value="TreeGrafter"/>
</dbReference>
<comment type="similarity">
    <text evidence="1 9 10">Belongs to the class-I aminoacyl-tRNA synthetase family.</text>
</comment>
<dbReference type="EC" id="6.1.1.18" evidence="9"/>
<protein>
    <recommendedName>
        <fullName evidence="9">Glutamine--tRNA ligase</fullName>
        <ecNumber evidence="9">6.1.1.18</ecNumber>
    </recommendedName>
    <alternativeName>
        <fullName evidence="9">Glutaminyl-tRNA synthetase</fullName>
        <shortName evidence="9">GlnRS</shortName>
    </alternativeName>
</protein>
<evidence type="ECO:0000256" key="1">
    <source>
        <dbReference type="ARBA" id="ARBA00005594"/>
    </source>
</evidence>
<keyword evidence="3 9" id="KW-0436">Ligase</keyword>
<dbReference type="InterPro" id="IPR049437">
    <property type="entry name" value="tRNA-synt_1c_C2"/>
</dbReference>
<organism evidence="14 15">
    <name type="scientific">Porticoccus litoralis</name>
    <dbReference type="NCBI Taxonomy" id="434086"/>
    <lineage>
        <taxon>Bacteria</taxon>
        <taxon>Pseudomonadati</taxon>
        <taxon>Pseudomonadota</taxon>
        <taxon>Gammaproteobacteria</taxon>
        <taxon>Cellvibrionales</taxon>
        <taxon>Porticoccaceae</taxon>
        <taxon>Porticoccus</taxon>
    </lineage>
</organism>
<comment type="caution">
    <text evidence="9">Lacks conserved residue(s) required for the propagation of feature annotation.</text>
</comment>
<dbReference type="InterPro" id="IPR050132">
    <property type="entry name" value="Gln/Glu-tRNA_Ligase"/>
</dbReference>
<evidence type="ECO:0000256" key="5">
    <source>
        <dbReference type="ARBA" id="ARBA00022840"/>
    </source>
</evidence>
<proteinExistence type="inferred from homology"/>
<evidence type="ECO:0000259" key="11">
    <source>
        <dbReference type="Pfam" id="PF00749"/>
    </source>
</evidence>
<dbReference type="PANTHER" id="PTHR43097">
    <property type="entry name" value="GLUTAMINE-TRNA LIGASE"/>
    <property type="match status" value="1"/>
</dbReference>
<keyword evidence="15" id="KW-1185">Reference proteome</keyword>
<keyword evidence="5 9" id="KW-0067">ATP-binding</keyword>
<dbReference type="InterPro" id="IPR022861">
    <property type="entry name" value="Gln_tRNA_ligase_bac"/>
</dbReference>
<evidence type="ECO:0000313" key="15">
    <source>
        <dbReference type="Proteomes" id="UP001178354"/>
    </source>
</evidence>
<dbReference type="InterPro" id="IPR001412">
    <property type="entry name" value="aa-tRNA-synth_I_CS"/>
</dbReference>
<reference evidence="14" key="1">
    <citation type="journal article" date="2010" name="Int. J. Syst. Evol. Microbiol.">
        <title>Porticoccus litoralis gen. nov., sp. nov., a gammaproteobacterium isolated from the Yellow Sea.</title>
        <authorList>
            <person name="Oh H.M."/>
            <person name="Kim H."/>
            <person name="Kim K.M."/>
            <person name="Min G.S."/>
            <person name="Cho J.C."/>
        </authorList>
    </citation>
    <scope>NUCLEOTIDE SEQUENCE</scope>
    <source>
        <strain evidence="14">DSM 25064</strain>
    </source>
</reference>
<accession>A0AAW8B1M1</accession>
<feature type="binding site" evidence="9">
    <location>
        <begin position="260"/>
        <end position="261"/>
    </location>
    <ligand>
        <name>ATP</name>
        <dbReference type="ChEBI" id="CHEBI:30616"/>
    </ligand>
</feature>
<dbReference type="SUPFAM" id="SSF52374">
    <property type="entry name" value="Nucleotidylyl transferase"/>
    <property type="match status" value="1"/>
</dbReference>
<evidence type="ECO:0000256" key="6">
    <source>
        <dbReference type="ARBA" id="ARBA00022917"/>
    </source>
</evidence>
<dbReference type="Pfam" id="PF20974">
    <property type="entry name" value="tRNA-synt_1c_C2"/>
    <property type="match status" value="1"/>
</dbReference>
<feature type="domain" description="Glutamyl/glutaminyl-tRNA synthetase class Ib catalytic" evidence="11">
    <location>
        <begin position="26"/>
        <end position="336"/>
    </location>
</feature>
<dbReference type="GO" id="GO:0004819">
    <property type="term" value="F:glutamine-tRNA ligase activity"/>
    <property type="evidence" value="ECO:0007669"/>
    <property type="project" value="UniProtKB-UniRule"/>
</dbReference>
<comment type="subunit">
    <text evidence="9">Monomer.</text>
</comment>
<dbReference type="PRINTS" id="PR00987">
    <property type="entry name" value="TRNASYNTHGLU"/>
</dbReference>